<evidence type="ECO:0000313" key="1">
    <source>
        <dbReference type="EMBL" id="KAJ6731769.1"/>
    </source>
</evidence>
<comment type="caution">
    <text evidence="1">The sequence shown here is derived from an EMBL/GenBank/DDBJ whole genome shotgun (WGS) entry which is preliminary data.</text>
</comment>
<dbReference type="Proteomes" id="UP001151532">
    <property type="component" value="Chromosome 18"/>
</dbReference>
<dbReference type="EMBL" id="JAPFFK010000012">
    <property type="protein sequence ID" value="KAJ6731769.1"/>
    <property type="molecule type" value="Genomic_DNA"/>
</dbReference>
<keyword evidence="2" id="KW-1185">Reference proteome</keyword>
<dbReference type="AlphaFoldDB" id="A0A9Q0UKE6"/>
<protein>
    <submittedName>
        <fullName evidence="1">Uncharacterized protein</fullName>
    </submittedName>
</protein>
<reference evidence="1" key="1">
    <citation type="submission" date="2022-11" db="EMBL/GenBank/DDBJ databases">
        <authorList>
            <person name="Hyden B.L."/>
            <person name="Feng K."/>
            <person name="Yates T."/>
            <person name="Jawdy S."/>
            <person name="Smart L.B."/>
            <person name="Muchero W."/>
        </authorList>
    </citation>
    <scope>NUCLEOTIDE SEQUENCE</scope>
    <source>
        <tissue evidence="1">Shoot tip</tissue>
    </source>
</reference>
<accession>A0A9Q0UKE6</accession>
<gene>
    <name evidence="1" type="ORF">OIU79_002988</name>
</gene>
<name>A0A9Q0UKE6_SALPP</name>
<proteinExistence type="predicted"/>
<evidence type="ECO:0000313" key="2">
    <source>
        <dbReference type="Proteomes" id="UP001151532"/>
    </source>
</evidence>
<organism evidence="1 2">
    <name type="scientific">Salix purpurea</name>
    <name type="common">Purple osier willow</name>
    <dbReference type="NCBI Taxonomy" id="77065"/>
    <lineage>
        <taxon>Eukaryota</taxon>
        <taxon>Viridiplantae</taxon>
        <taxon>Streptophyta</taxon>
        <taxon>Embryophyta</taxon>
        <taxon>Tracheophyta</taxon>
        <taxon>Spermatophyta</taxon>
        <taxon>Magnoliopsida</taxon>
        <taxon>eudicotyledons</taxon>
        <taxon>Gunneridae</taxon>
        <taxon>Pentapetalae</taxon>
        <taxon>rosids</taxon>
        <taxon>fabids</taxon>
        <taxon>Malpighiales</taxon>
        <taxon>Salicaceae</taxon>
        <taxon>Saliceae</taxon>
        <taxon>Salix</taxon>
    </lineage>
</organism>
<reference evidence="1" key="2">
    <citation type="journal article" date="2023" name="Int. J. Mol. Sci.">
        <title>De Novo Assembly and Annotation of 11 Diverse Shrub Willow (Salix) Genomes Reveals Novel Gene Organization in Sex-Linked Regions.</title>
        <authorList>
            <person name="Hyden B."/>
            <person name="Feng K."/>
            <person name="Yates T.B."/>
            <person name="Jawdy S."/>
            <person name="Cereghino C."/>
            <person name="Smart L.B."/>
            <person name="Muchero W."/>
        </authorList>
    </citation>
    <scope>NUCLEOTIDE SEQUENCE</scope>
    <source>
        <tissue evidence="1">Shoot tip</tissue>
    </source>
</reference>
<sequence>MVSSFSNMPLICSFKLGLFLDGDVLLSALVTLLQRIFVFVPGRNSELASQKLFKIKPDVHAIYPESTAISIQN</sequence>